<dbReference type="Proteomes" id="UP000240931">
    <property type="component" value="Segment"/>
</dbReference>
<name>A0A2C9CXY9_9CAUD</name>
<dbReference type="Proteomes" id="UP000317227">
    <property type="component" value="Segment"/>
</dbReference>
<dbReference type="EMBL" id="LT960551">
    <property type="protein sequence ID" value="SOK58695.1"/>
    <property type="molecule type" value="Genomic_DNA"/>
</dbReference>
<evidence type="ECO:0000313" key="1">
    <source>
        <dbReference type="EMBL" id="SOK58695.1"/>
    </source>
</evidence>
<proteinExistence type="predicted"/>
<protein>
    <submittedName>
        <fullName evidence="1">Uncharacterized protein</fullName>
    </submittedName>
</protein>
<evidence type="ECO:0000313" key="2">
    <source>
        <dbReference type="EMBL" id="VUE36464.1"/>
    </source>
</evidence>
<dbReference type="EMBL" id="LR596615">
    <property type="protein sequence ID" value="VUE36464.1"/>
    <property type="molecule type" value="Genomic_DNA"/>
</dbReference>
<evidence type="ECO:0000313" key="4">
    <source>
        <dbReference type="Proteomes" id="UP000317227"/>
    </source>
</evidence>
<reference evidence="1" key="2">
    <citation type="submission" date="2017-10" db="EMBL/GenBank/DDBJ databases">
        <authorList>
            <person name="Banno H."/>
            <person name="Chua N.-H."/>
        </authorList>
    </citation>
    <scope>NUCLEOTIDE SEQUENCE [LARGE SCALE GENOMIC DNA]</scope>
</reference>
<accession>A0A2C9CXY9</accession>
<keyword evidence="3" id="KW-1185">Reference proteome</keyword>
<dbReference type="GeneID" id="40100836"/>
<organism evidence="1 3">
    <name type="scientific">Yersinia phage fHe-Yen9-04</name>
    <dbReference type="NCBI Taxonomy" id="2052742"/>
    <lineage>
        <taxon>Viruses</taxon>
        <taxon>Duplodnaviria</taxon>
        <taxon>Heunggongvirae</taxon>
        <taxon>Uroviricota</taxon>
        <taxon>Caudoviricetes</taxon>
        <taxon>Eneladusvirus</taxon>
        <taxon>Eneladusvirus Yen904</taxon>
    </lineage>
</organism>
<sequence length="106" mass="12506">MNQNYMMPYQGKTIAEESIELAQTFVDHFKDKFDFSPHIDKIAEDIENYVFSGNWDHTIEVEVDGVPWIRVIQEDEYDQHMDEDDEETPSNDDVDYVGGYYVMLVN</sequence>
<reference evidence="3" key="1">
    <citation type="submission" date="2017-10" db="EMBL/GenBank/DDBJ databases">
        <authorList>
            <person name="Skurnik M."/>
        </authorList>
    </citation>
    <scope>NUCLEOTIDE SEQUENCE [LARGE SCALE GENOMIC DNA]</scope>
</reference>
<reference evidence="2 4" key="3">
    <citation type="submission" date="2019-06" db="EMBL/GenBank/DDBJ databases">
        <authorList>
            <person name="Bower L."/>
            <person name="Leinonen R."/>
        </authorList>
    </citation>
    <scope>NUCLEOTIDE SEQUENCE [LARGE SCALE GENOMIC DNA]</scope>
</reference>
<gene>
    <name evidence="1" type="primary">g418</name>
</gene>
<dbReference type="KEGG" id="vg:40100836"/>
<dbReference type="RefSeq" id="YP_009624028.1">
    <property type="nucleotide sequence ID" value="NC_042116.1"/>
</dbReference>
<evidence type="ECO:0000313" key="3">
    <source>
        <dbReference type="Proteomes" id="UP000240931"/>
    </source>
</evidence>